<evidence type="ECO:0000256" key="10">
    <source>
        <dbReference type="ARBA" id="ARBA00048473"/>
    </source>
</evidence>
<evidence type="ECO:0000256" key="2">
    <source>
        <dbReference type="ARBA" id="ARBA00006855"/>
    </source>
</evidence>
<keyword evidence="7 11" id="KW-1133">Transmembrane helix</keyword>
<evidence type="ECO:0000256" key="11">
    <source>
        <dbReference type="SAM" id="Phobius"/>
    </source>
</evidence>
<dbReference type="InterPro" id="IPR005282">
    <property type="entry name" value="LC_transporter"/>
</dbReference>
<dbReference type="RefSeq" id="XP_016608459.1">
    <property type="nucleotide sequence ID" value="XM_016752974.1"/>
</dbReference>
<dbReference type="eggNOG" id="KOG3145">
    <property type="taxonomic scope" value="Eukaryota"/>
</dbReference>
<feature type="transmembrane region" description="Helical" evidence="11">
    <location>
        <begin position="83"/>
        <end position="103"/>
    </location>
</feature>
<dbReference type="Pfam" id="PF04193">
    <property type="entry name" value="PQ-loop"/>
    <property type="match status" value="2"/>
</dbReference>
<dbReference type="SMART" id="SM00679">
    <property type="entry name" value="CTNS"/>
    <property type="match status" value="2"/>
</dbReference>
<dbReference type="GO" id="GO:0005774">
    <property type="term" value="C:vacuolar membrane"/>
    <property type="evidence" value="ECO:0007669"/>
    <property type="project" value="TreeGrafter"/>
</dbReference>
<dbReference type="GO" id="GO:0015184">
    <property type="term" value="F:L-cystine transmembrane transporter activity"/>
    <property type="evidence" value="ECO:0007669"/>
    <property type="project" value="TreeGrafter"/>
</dbReference>
<comment type="similarity">
    <text evidence="2">Belongs to the cystinosin family.</text>
</comment>
<dbReference type="GeneID" id="27688174"/>
<proteinExistence type="inferred from homology"/>
<comment type="catalytic activity">
    <reaction evidence="10">
        <text>L-cystine(out) + H(+)(out) = L-cystine(in) + H(+)(in)</text>
        <dbReference type="Rhea" id="RHEA:66172"/>
        <dbReference type="ChEBI" id="CHEBI:15378"/>
        <dbReference type="ChEBI" id="CHEBI:35491"/>
    </reaction>
    <physiologicalReaction direction="left-to-right" evidence="10">
        <dbReference type="Rhea" id="RHEA:66173"/>
    </physiologicalReaction>
</comment>
<evidence type="ECO:0000256" key="6">
    <source>
        <dbReference type="ARBA" id="ARBA00022847"/>
    </source>
</evidence>
<evidence type="ECO:0000256" key="9">
    <source>
        <dbReference type="ARBA" id="ARBA00023228"/>
    </source>
</evidence>
<dbReference type="Gene3D" id="1.20.1280.290">
    <property type="match status" value="1"/>
</dbReference>
<keyword evidence="3" id="KW-0813">Transport</keyword>
<dbReference type="PANTHER" id="PTHR13131:SF5">
    <property type="entry name" value="CYSTINOSIN"/>
    <property type="match status" value="1"/>
</dbReference>
<keyword evidence="4 11" id="KW-0812">Transmembrane</keyword>
<comment type="subcellular location">
    <subcellularLocation>
        <location evidence="1">Lysosome membrane</location>
        <topology evidence="1">Multi-pass membrane protein</topology>
    </subcellularLocation>
</comment>
<keyword evidence="5" id="KW-0677">Repeat</keyword>
<keyword evidence="8 11" id="KW-0472">Membrane</keyword>
<dbReference type="EMBL" id="KQ257456">
    <property type="protein sequence ID" value="KND00420.1"/>
    <property type="molecule type" value="Genomic_DNA"/>
</dbReference>
<keyword evidence="6" id="KW-0769">Symport</keyword>
<sequence length="261" mass="29100">MPSNEAVWPLLSQLIGWGYFAAWSLSFYPQLVLNWRRRSVEGLSLDFLALNLWGFLCYSIYNVGLYVNRDKWGLDNSVQLNDVVFAIHACILTALTALQSFIYHRSEGQKVSMPSASFIVITASTACVAGLLAFKGIIPASYSLYYLSYIKMAITLIKYVPQAYLNFKRQSTVGWSIDNILLDLTGGVLSMMQSLIDASVSGDWSDITKNPVKFGLGLTSMSFDGLFIVQHYVLYRNRVRGYGGPNERDEVGPLLSAPEEA</sequence>
<evidence type="ECO:0000256" key="3">
    <source>
        <dbReference type="ARBA" id="ARBA00022448"/>
    </source>
</evidence>
<dbReference type="AlphaFoldDB" id="A0A0L0HHS9"/>
<evidence type="ECO:0000256" key="1">
    <source>
        <dbReference type="ARBA" id="ARBA00004155"/>
    </source>
</evidence>
<accession>A0A0L0HHS9</accession>
<feature type="transmembrane region" description="Helical" evidence="11">
    <location>
        <begin position="115"/>
        <end position="138"/>
    </location>
</feature>
<dbReference type="VEuPathDB" id="FungiDB:SPPG_04742"/>
<dbReference type="OrthoDB" id="75720at2759"/>
<gene>
    <name evidence="12" type="ORF">SPPG_04742</name>
</gene>
<protein>
    <submittedName>
        <fullName evidence="12">Lysosomal Cystine transporter</fullName>
    </submittedName>
</protein>
<dbReference type="PANTHER" id="PTHR13131">
    <property type="entry name" value="CYSTINOSIN"/>
    <property type="match status" value="1"/>
</dbReference>
<evidence type="ECO:0000256" key="8">
    <source>
        <dbReference type="ARBA" id="ARBA00023136"/>
    </source>
</evidence>
<evidence type="ECO:0000256" key="7">
    <source>
        <dbReference type="ARBA" id="ARBA00022989"/>
    </source>
</evidence>
<organism evidence="12 13">
    <name type="scientific">Spizellomyces punctatus (strain DAOM BR117)</name>
    <dbReference type="NCBI Taxonomy" id="645134"/>
    <lineage>
        <taxon>Eukaryota</taxon>
        <taxon>Fungi</taxon>
        <taxon>Fungi incertae sedis</taxon>
        <taxon>Chytridiomycota</taxon>
        <taxon>Chytridiomycota incertae sedis</taxon>
        <taxon>Chytridiomycetes</taxon>
        <taxon>Spizellomycetales</taxon>
        <taxon>Spizellomycetaceae</taxon>
        <taxon>Spizellomyces</taxon>
    </lineage>
</organism>
<keyword evidence="9" id="KW-0458">Lysosome</keyword>
<feature type="transmembrane region" description="Helical" evidence="11">
    <location>
        <begin position="40"/>
        <end position="63"/>
    </location>
</feature>
<evidence type="ECO:0000256" key="5">
    <source>
        <dbReference type="ARBA" id="ARBA00022737"/>
    </source>
</evidence>
<dbReference type="InParanoid" id="A0A0L0HHS9"/>
<dbReference type="GO" id="GO:0015293">
    <property type="term" value="F:symporter activity"/>
    <property type="evidence" value="ECO:0007669"/>
    <property type="project" value="UniProtKB-KW"/>
</dbReference>
<dbReference type="FunFam" id="1.20.1280.290:FF:000016">
    <property type="entry name" value="Cystinosin homolog"/>
    <property type="match status" value="1"/>
</dbReference>
<evidence type="ECO:0000313" key="13">
    <source>
        <dbReference type="Proteomes" id="UP000053201"/>
    </source>
</evidence>
<dbReference type="STRING" id="645134.A0A0L0HHS9"/>
<name>A0A0L0HHS9_SPIPD</name>
<evidence type="ECO:0000313" key="12">
    <source>
        <dbReference type="EMBL" id="KND00420.1"/>
    </source>
</evidence>
<evidence type="ECO:0000256" key="4">
    <source>
        <dbReference type="ARBA" id="ARBA00022692"/>
    </source>
</evidence>
<keyword evidence="13" id="KW-1185">Reference proteome</keyword>
<feature type="transmembrane region" description="Helical" evidence="11">
    <location>
        <begin position="6"/>
        <end position="28"/>
    </location>
</feature>
<dbReference type="NCBIfam" id="TIGR00951">
    <property type="entry name" value="2A43"/>
    <property type="match status" value="1"/>
</dbReference>
<reference evidence="12 13" key="1">
    <citation type="submission" date="2009-08" db="EMBL/GenBank/DDBJ databases">
        <title>The Genome Sequence of Spizellomyces punctatus strain DAOM BR117.</title>
        <authorList>
            <consortium name="The Broad Institute Genome Sequencing Platform"/>
            <person name="Russ C."/>
            <person name="Cuomo C."/>
            <person name="Shea T."/>
            <person name="Young S.K."/>
            <person name="Zeng Q."/>
            <person name="Koehrsen M."/>
            <person name="Haas B."/>
            <person name="Borodovsky M."/>
            <person name="Guigo R."/>
            <person name="Alvarado L."/>
            <person name="Berlin A."/>
            <person name="Bochicchio J."/>
            <person name="Borenstein D."/>
            <person name="Chapman S."/>
            <person name="Chen Z."/>
            <person name="Engels R."/>
            <person name="Freedman E."/>
            <person name="Gellesch M."/>
            <person name="Goldberg J."/>
            <person name="Griggs A."/>
            <person name="Gujja S."/>
            <person name="Heiman D."/>
            <person name="Hepburn T."/>
            <person name="Howarth C."/>
            <person name="Jen D."/>
            <person name="Larson L."/>
            <person name="Lewis B."/>
            <person name="Mehta T."/>
            <person name="Park D."/>
            <person name="Pearson M."/>
            <person name="Roberts A."/>
            <person name="Saif S."/>
            <person name="Shenoy N."/>
            <person name="Sisk P."/>
            <person name="Stolte C."/>
            <person name="Sykes S."/>
            <person name="Thomson T."/>
            <person name="Walk T."/>
            <person name="White J."/>
            <person name="Yandava C."/>
            <person name="Burger G."/>
            <person name="Gray M.W."/>
            <person name="Holland P.W.H."/>
            <person name="King N."/>
            <person name="Lang F.B.F."/>
            <person name="Roger A.J."/>
            <person name="Ruiz-Trillo I."/>
            <person name="Lander E."/>
            <person name="Nusbaum C."/>
        </authorList>
    </citation>
    <scope>NUCLEOTIDE SEQUENCE [LARGE SCALE GENOMIC DNA]</scope>
    <source>
        <strain evidence="12 13">DAOM BR117</strain>
    </source>
</reference>
<dbReference type="InterPro" id="IPR006603">
    <property type="entry name" value="PQ-loop_rpt"/>
</dbReference>
<dbReference type="OMA" id="WIDVIYT"/>
<dbReference type="Proteomes" id="UP000053201">
    <property type="component" value="Unassembled WGS sequence"/>
</dbReference>